<dbReference type="CDD" id="cd01392">
    <property type="entry name" value="HTH_LacI"/>
    <property type="match status" value="1"/>
</dbReference>
<dbReference type="GO" id="GO:0003700">
    <property type="term" value="F:DNA-binding transcription factor activity"/>
    <property type="evidence" value="ECO:0007669"/>
    <property type="project" value="TreeGrafter"/>
</dbReference>
<dbReference type="Gene3D" id="1.10.260.40">
    <property type="entry name" value="lambda repressor-like DNA-binding domains"/>
    <property type="match status" value="1"/>
</dbReference>
<dbReference type="RefSeq" id="WP_191615194.1">
    <property type="nucleotide sequence ID" value="NZ_JACYFG010000002.1"/>
</dbReference>
<gene>
    <name evidence="5" type="ORF">IEN85_00980</name>
</gene>
<dbReference type="SUPFAM" id="SSF53822">
    <property type="entry name" value="Periplasmic binding protein-like I"/>
    <property type="match status" value="1"/>
</dbReference>
<dbReference type="PROSITE" id="PS50932">
    <property type="entry name" value="HTH_LACI_2"/>
    <property type="match status" value="1"/>
</dbReference>
<evidence type="ECO:0000259" key="4">
    <source>
        <dbReference type="PROSITE" id="PS50932"/>
    </source>
</evidence>
<dbReference type="InterPro" id="IPR000843">
    <property type="entry name" value="HTH_LacI"/>
</dbReference>
<evidence type="ECO:0000256" key="1">
    <source>
        <dbReference type="ARBA" id="ARBA00023015"/>
    </source>
</evidence>
<evidence type="ECO:0000256" key="3">
    <source>
        <dbReference type="ARBA" id="ARBA00023163"/>
    </source>
</evidence>
<dbReference type="Pfam" id="PF13377">
    <property type="entry name" value="Peripla_BP_3"/>
    <property type="match status" value="1"/>
</dbReference>
<name>A0A927F6W0_9BACT</name>
<organism evidence="5 6">
    <name type="scientific">Pelagicoccus enzymogenes</name>
    <dbReference type="NCBI Taxonomy" id="2773457"/>
    <lineage>
        <taxon>Bacteria</taxon>
        <taxon>Pseudomonadati</taxon>
        <taxon>Verrucomicrobiota</taxon>
        <taxon>Opitutia</taxon>
        <taxon>Puniceicoccales</taxon>
        <taxon>Pelagicoccaceae</taxon>
        <taxon>Pelagicoccus</taxon>
    </lineage>
</organism>
<dbReference type="InterPro" id="IPR046335">
    <property type="entry name" value="LacI/GalR-like_sensor"/>
</dbReference>
<keyword evidence="3" id="KW-0804">Transcription</keyword>
<evidence type="ECO:0000313" key="6">
    <source>
        <dbReference type="Proteomes" id="UP000622317"/>
    </source>
</evidence>
<keyword evidence="1" id="KW-0805">Transcription regulation</keyword>
<dbReference type="Gene3D" id="3.40.50.2300">
    <property type="match status" value="2"/>
</dbReference>
<protein>
    <submittedName>
        <fullName evidence="5">LacI family DNA-binding transcriptional regulator</fullName>
    </submittedName>
</protein>
<dbReference type="SUPFAM" id="SSF47413">
    <property type="entry name" value="lambda repressor-like DNA-binding domains"/>
    <property type="match status" value="1"/>
</dbReference>
<dbReference type="InterPro" id="IPR028082">
    <property type="entry name" value="Peripla_BP_I"/>
</dbReference>
<reference evidence="5" key="1">
    <citation type="submission" date="2020-09" db="EMBL/GenBank/DDBJ databases">
        <title>Pelagicoccus enzymogenes sp. nov. with an EPS production, isolated from marine sediment.</title>
        <authorList>
            <person name="Feng X."/>
        </authorList>
    </citation>
    <scope>NUCLEOTIDE SEQUENCE</scope>
    <source>
        <strain evidence="5">NFK12</strain>
    </source>
</reference>
<proteinExistence type="predicted"/>
<keyword evidence="2 5" id="KW-0238">DNA-binding</keyword>
<dbReference type="SMART" id="SM00354">
    <property type="entry name" value="HTH_LACI"/>
    <property type="match status" value="1"/>
</dbReference>
<evidence type="ECO:0000256" key="2">
    <source>
        <dbReference type="ARBA" id="ARBA00023125"/>
    </source>
</evidence>
<dbReference type="PANTHER" id="PTHR30146">
    <property type="entry name" value="LACI-RELATED TRANSCRIPTIONAL REPRESSOR"/>
    <property type="match status" value="1"/>
</dbReference>
<dbReference type="PANTHER" id="PTHR30146:SF24">
    <property type="entry name" value="XYLOSE OPERON REGULATORY PROTEIN"/>
    <property type="match status" value="1"/>
</dbReference>
<comment type="caution">
    <text evidence="5">The sequence shown here is derived from an EMBL/GenBank/DDBJ whole genome shotgun (WGS) entry which is preliminary data.</text>
</comment>
<dbReference type="AlphaFoldDB" id="A0A927F6W0"/>
<evidence type="ECO:0000313" key="5">
    <source>
        <dbReference type="EMBL" id="MBD5778068.1"/>
    </source>
</evidence>
<keyword evidence="6" id="KW-1185">Reference proteome</keyword>
<dbReference type="GO" id="GO:0000976">
    <property type="term" value="F:transcription cis-regulatory region binding"/>
    <property type="evidence" value="ECO:0007669"/>
    <property type="project" value="TreeGrafter"/>
</dbReference>
<feature type="domain" description="HTH lacI-type" evidence="4">
    <location>
        <begin position="18"/>
        <end position="72"/>
    </location>
</feature>
<accession>A0A927F6W0</accession>
<dbReference type="InterPro" id="IPR010982">
    <property type="entry name" value="Lambda_DNA-bd_dom_sf"/>
</dbReference>
<sequence>MKKAKTMKTNGSGTAKKITIYDLAKHTGFSPGTVSRVLNNRDRVKSETRETILKAAKELDLKPQASVRARQIAILTDPLFSDRVEGYAATLTAHLSFALSRRKMGIVLPTDPYEELPGLFLDGIVVVTYDEKLLDFLKDFEKRIPIVYMDKFEATERQYCVYSDHYHSGYLAAKYFIEHGKQKLACFGGEGQGFEQRLEGYRQAIQEAGLEYQNRMMISARSGRDSAAVTRIIRGGADCIYVPGTSLQAMECIHLLTYVMGLRVPEDIGIIGGENEGISELINPPLTAIEEPLSEMAEAAADMLDDLTLGQKVNKRTVKMPVRMIERNSV</sequence>
<dbReference type="EMBL" id="JACYFG010000002">
    <property type="protein sequence ID" value="MBD5778068.1"/>
    <property type="molecule type" value="Genomic_DNA"/>
</dbReference>
<dbReference type="Pfam" id="PF00356">
    <property type="entry name" value="LacI"/>
    <property type="match status" value="1"/>
</dbReference>
<dbReference type="Proteomes" id="UP000622317">
    <property type="component" value="Unassembled WGS sequence"/>
</dbReference>